<name>A0A1A9ACF1_PLAOA</name>
<evidence type="ECO:0000256" key="1">
    <source>
        <dbReference type="SAM" id="Phobius"/>
    </source>
</evidence>
<keyword evidence="1" id="KW-1133">Transmembrane helix</keyword>
<evidence type="ECO:0000313" key="2">
    <source>
        <dbReference type="EMBL" id="SBT53836.1"/>
    </source>
</evidence>
<feature type="transmembrane region" description="Helical" evidence="1">
    <location>
        <begin position="228"/>
        <end position="250"/>
    </location>
</feature>
<reference evidence="3" key="1">
    <citation type="submission" date="2016-05" db="EMBL/GenBank/DDBJ databases">
        <authorList>
            <person name="Naeem Raeece"/>
        </authorList>
    </citation>
    <scope>NUCLEOTIDE SEQUENCE [LARGE SCALE GENOMIC DNA]</scope>
</reference>
<protein>
    <submittedName>
        <fullName evidence="2">PIR Superfamily Protein</fullName>
    </submittedName>
</protein>
<dbReference type="InterPro" id="IPR008780">
    <property type="entry name" value="Plasmodium_Vir"/>
</dbReference>
<dbReference type="EMBL" id="FLRE01000470">
    <property type="protein sequence ID" value="SBT53836.1"/>
    <property type="molecule type" value="Genomic_DNA"/>
</dbReference>
<sequence length="303" mass="35298">MTNVSADCISIAIKKKYNVVTSYKEYKKEISQYNSEDSVINFPGCARVKYENINISDDDFPKLCSTAIQFLSHLKVNSDTYKEGGCKYLLYSLYVDVLKRNTSIEKSLILFQELNNLFNDDYDGENVLDKYINNLSINSSDNLIKLIDIYVQFDKFQFEFKSKPQINKCTSDCVELFKGYLNECKKGNDYDFCYELKNFREQYNEFIQKEIICQDQKYLLPPVEMIDAGGMIIIPPVITIITAFIIPILYKFTAFGPWIRRSIGIRKNILENINEETNNTIYTSEMVNKNSEKRNYNILYSSS</sequence>
<dbReference type="Pfam" id="PF05795">
    <property type="entry name" value="Plasmodium_Vir"/>
    <property type="match status" value="1"/>
</dbReference>
<dbReference type="AlphaFoldDB" id="A0A1A9ACF1"/>
<keyword evidence="1" id="KW-0812">Transmembrane</keyword>
<proteinExistence type="predicted"/>
<keyword evidence="1" id="KW-0472">Membrane</keyword>
<evidence type="ECO:0000313" key="3">
    <source>
        <dbReference type="Proteomes" id="UP000078550"/>
    </source>
</evidence>
<accession>A0A1A9ACF1</accession>
<dbReference type="Proteomes" id="UP000078550">
    <property type="component" value="Unassembled WGS sequence"/>
</dbReference>
<organism evidence="2 3">
    <name type="scientific">Plasmodium ovale wallikeri</name>
    <dbReference type="NCBI Taxonomy" id="864142"/>
    <lineage>
        <taxon>Eukaryota</taxon>
        <taxon>Sar</taxon>
        <taxon>Alveolata</taxon>
        <taxon>Apicomplexa</taxon>
        <taxon>Aconoidasida</taxon>
        <taxon>Haemosporida</taxon>
        <taxon>Plasmodiidae</taxon>
        <taxon>Plasmodium</taxon>
        <taxon>Plasmodium (Plasmodium)</taxon>
    </lineage>
</organism>
<gene>
    <name evidence="2" type="ORF">POVWA2_064620</name>
</gene>